<keyword evidence="5" id="KW-0186">Copper</keyword>
<name>A0A2P4RAX4_RALPI</name>
<keyword evidence="3" id="KW-0732">Signal</keyword>
<evidence type="ECO:0000259" key="6">
    <source>
        <dbReference type="Pfam" id="PF04234"/>
    </source>
</evidence>
<dbReference type="GO" id="GO:0046688">
    <property type="term" value="P:response to copper ion"/>
    <property type="evidence" value="ECO:0007669"/>
    <property type="project" value="InterPro"/>
</dbReference>
<dbReference type="GO" id="GO:0042597">
    <property type="term" value="C:periplasmic space"/>
    <property type="evidence" value="ECO:0007669"/>
    <property type="project" value="UniProtKB-SubCell"/>
</dbReference>
<evidence type="ECO:0000256" key="1">
    <source>
        <dbReference type="ARBA" id="ARBA00004418"/>
    </source>
</evidence>
<reference evidence="7" key="1">
    <citation type="submission" date="2018-06" db="EMBL/GenBank/DDBJ databases">
        <authorList>
            <person name="O'Rourke A."/>
        </authorList>
    </citation>
    <scope>NUCLEOTIDE SEQUENCE</scope>
    <source>
        <strain evidence="7">132550021-3</strain>
    </source>
</reference>
<comment type="similarity">
    <text evidence="2">Belongs to the CopC family.</text>
</comment>
<dbReference type="GeneID" id="61391042"/>
<dbReference type="OMA" id="VNWHVLS"/>
<dbReference type="InterPro" id="IPR007348">
    <property type="entry name" value="CopC_dom"/>
</dbReference>
<dbReference type="Proteomes" id="UP001199322">
    <property type="component" value="Unassembled WGS sequence"/>
</dbReference>
<organism evidence="7 8">
    <name type="scientific">Ralstonia pickettii</name>
    <name type="common">Burkholderia pickettii</name>
    <dbReference type="NCBI Taxonomy" id="329"/>
    <lineage>
        <taxon>Bacteria</taxon>
        <taxon>Pseudomonadati</taxon>
        <taxon>Pseudomonadota</taxon>
        <taxon>Betaproteobacteria</taxon>
        <taxon>Burkholderiales</taxon>
        <taxon>Burkholderiaceae</taxon>
        <taxon>Ralstonia</taxon>
    </lineage>
</organism>
<dbReference type="SUPFAM" id="SSF81296">
    <property type="entry name" value="E set domains"/>
    <property type="match status" value="1"/>
</dbReference>
<dbReference type="InterPro" id="IPR014755">
    <property type="entry name" value="Cu-Rt/internalin_Ig-like"/>
</dbReference>
<dbReference type="InterPro" id="IPR014756">
    <property type="entry name" value="Ig_E-set"/>
</dbReference>
<dbReference type="AlphaFoldDB" id="A0A2P4RAX4"/>
<evidence type="ECO:0000256" key="2">
    <source>
        <dbReference type="ARBA" id="ARBA00010509"/>
    </source>
</evidence>
<evidence type="ECO:0000313" key="7">
    <source>
        <dbReference type="EMBL" id="MBX3891974.1"/>
    </source>
</evidence>
<dbReference type="EMBL" id="QGBI01000019">
    <property type="protein sequence ID" value="MBX3891974.1"/>
    <property type="molecule type" value="Genomic_DNA"/>
</dbReference>
<gene>
    <name evidence="7" type="primary">copC</name>
    <name evidence="7" type="ORF">DEE74_19090</name>
</gene>
<dbReference type="Pfam" id="PF04234">
    <property type="entry name" value="CopC"/>
    <property type="match status" value="1"/>
</dbReference>
<keyword evidence="4" id="KW-0574">Periplasm</keyword>
<evidence type="ECO:0000313" key="8">
    <source>
        <dbReference type="Proteomes" id="UP001199322"/>
    </source>
</evidence>
<evidence type="ECO:0000256" key="3">
    <source>
        <dbReference type="ARBA" id="ARBA00022729"/>
    </source>
</evidence>
<protein>
    <submittedName>
        <fullName evidence="7">Copper homeostasis periplasmic binding protein CopC</fullName>
    </submittedName>
</protein>
<feature type="domain" description="CopC" evidence="6">
    <location>
        <begin position="26"/>
        <end position="127"/>
    </location>
</feature>
<dbReference type="NCBIfam" id="NF033814">
    <property type="entry name" value="copper_CopC"/>
    <property type="match status" value="1"/>
</dbReference>
<accession>A0A2P4RAX4</accession>
<comment type="caution">
    <text evidence="7">The sequence shown here is derived from an EMBL/GenBank/DDBJ whole genome shotgun (WGS) entry which is preliminary data.</text>
</comment>
<proteinExistence type="inferred from homology"/>
<dbReference type="InterPro" id="IPR047685">
    <property type="entry name" value="CopC-like"/>
</dbReference>
<dbReference type="Gene3D" id="2.60.40.1220">
    <property type="match status" value="1"/>
</dbReference>
<comment type="subcellular location">
    <subcellularLocation>
        <location evidence="1">Periplasm</location>
    </subcellularLocation>
</comment>
<evidence type="ECO:0000256" key="5">
    <source>
        <dbReference type="ARBA" id="ARBA00023008"/>
    </source>
</evidence>
<sequence length="128" mass="13793">MSASRRALRGSVTVLFAILSEIALGHPKLVSSRPANNSEVAAPKRIELRFSEELVFPPSGGNLVMAWLPGRALHGPMKIPAEVSRGGDAKTVVIQPTQPLMAGSYRVDWQAVSSDGHPVNGRIVFRVR</sequence>
<dbReference type="RefSeq" id="WP_009277764.1">
    <property type="nucleotide sequence ID" value="NZ_CABKQE010000004.1"/>
</dbReference>
<evidence type="ECO:0000256" key="4">
    <source>
        <dbReference type="ARBA" id="ARBA00022764"/>
    </source>
</evidence>
<dbReference type="GO" id="GO:0005507">
    <property type="term" value="F:copper ion binding"/>
    <property type="evidence" value="ECO:0007669"/>
    <property type="project" value="InterPro"/>
</dbReference>